<dbReference type="InterPro" id="IPR049326">
    <property type="entry name" value="Rhodopsin_dom_fungi"/>
</dbReference>
<feature type="transmembrane region" description="Helical" evidence="7">
    <location>
        <begin position="207"/>
        <end position="228"/>
    </location>
</feature>
<feature type="transmembrane region" description="Helical" evidence="7">
    <location>
        <begin position="12"/>
        <end position="37"/>
    </location>
</feature>
<accession>A0A9W9KXI8</accession>
<dbReference type="PANTHER" id="PTHR33048:SF47">
    <property type="entry name" value="INTEGRAL MEMBRANE PROTEIN-RELATED"/>
    <property type="match status" value="1"/>
</dbReference>
<comment type="similarity">
    <text evidence="5">Belongs to the SAT4 family.</text>
</comment>
<proteinExistence type="inferred from homology"/>
<name>A0A9W9KXI8_9EURO</name>
<feature type="compositionally biased region" description="Polar residues" evidence="6">
    <location>
        <begin position="349"/>
        <end position="362"/>
    </location>
</feature>
<comment type="caution">
    <text evidence="9">The sequence shown here is derived from an EMBL/GenBank/DDBJ whole genome shotgun (WGS) entry which is preliminary data.</text>
</comment>
<evidence type="ECO:0000256" key="5">
    <source>
        <dbReference type="ARBA" id="ARBA00038359"/>
    </source>
</evidence>
<evidence type="ECO:0000259" key="8">
    <source>
        <dbReference type="Pfam" id="PF20684"/>
    </source>
</evidence>
<dbReference type="RefSeq" id="XP_056518805.1">
    <property type="nucleotide sequence ID" value="XM_056668975.1"/>
</dbReference>
<dbReference type="PANTHER" id="PTHR33048">
    <property type="entry name" value="PTH11-LIKE INTEGRAL MEMBRANE PROTEIN (AFU_ORTHOLOGUE AFUA_5G11245)"/>
    <property type="match status" value="1"/>
</dbReference>
<dbReference type="Pfam" id="PF20684">
    <property type="entry name" value="Fung_rhodopsin"/>
    <property type="match status" value="1"/>
</dbReference>
<feature type="transmembrane region" description="Helical" evidence="7">
    <location>
        <begin position="49"/>
        <end position="68"/>
    </location>
</feature>
<keyword evidence="10" id="KW-1185">Reference proteome</keyword>
<feature type="domain" description="Rhodopsin" evidence="8">
    <location>
        <begin position="33"/>
        <end position="270"/>
    </location>
</feature>
<reference evidence="9" key="1">
    <citation type="submission" date="2022-11" db="EMBL/GenBank/DDBJ databases">
        <authorList>
            <person name="Petersen C."/>
        </authorList>
    </citation>
    <scope>NUCLEOTIDE SEQUENCE</scope>
    <source>
        <strain evidence="9">IBT 22155</strain>
    </source>
</reference>
<dbReference type="Proteomes" id="UP001149079">
    <property type="component" value="Unassembled WGS sequence"/>
</dbReference>
<sequence length="362" mass="40501">MAPVEHLPDNNISWKLLLGSIITIVPATLCVIVRFVSRHVARAGLWWDDYTIAIALVLNMATAILRWIQIPAYDYGRHPEYVSKEKKIGFGKTFLAIQILYFLNVTMTRASILLLYRRIFGVVTRFRRALYFAGILLILYFVSCVIVSIAGCSPVSKFWDTSLPGHCINEVAFFRWNGVANVFLDLMVLLLPLPMIWRIKTTRRQKWLLTGIFLLGGFVCVVSIVRVVHFNVANFGDPTYSSLSPATWSSVEQSTGIVCACLPTFRPLFRTLYGPSRSKASSVRGNGSISDSQDRDSFRRSMSQCDEDSSIVRFSSQQGMRGASAHRLDTIQNVGHSPTSGYQDDERPGSQSSQTNRPVSAA</sequence>
<keyword evidence="4 7" id="KW-0472">Membrane</keyword>
<feature type="transmembrane region" description="Helical" evidence="7">
    <location>
        <begin position="176"/>
        <end position="195"/>
    </location>
</feature>
<dbReference type="InterPro" id="IPR052337">
    <property type="entry name" value="SAT4-like"/>
</dbReference>
<evidence type="ECO:0000256" key="1">
    <source>
        <dbReference type="ARBA" id="ARBA00004141"/>
    </source>
</evidence>
<keyword evidence="3 7" id="KW-1133">Transmembrane helix</keyword>
<reference evidence="9" key="2">
    <citation type="journal article" date="2023" name="IMA Fungus">
        <title>Comparative genomic study of the Penicillium genus elucidates a diverse pangenome and 15 lateral gene transfer events.</title>
        <authorList>
            <person name="Petersen C."/>
            <person name="Sorensen T."/>
            <person name="Nielsen M.R."/>
            <person name="Sondergaard T.E."/>
            <person name="Sorensen J.L."/>
            <person name="Fitzpatrick D.A."/>
            <person name="Frisvad J.C."/>
            <person name="Nielsen K.L."/>
        </authorList>
    </citation>
    <scope>NUCLEOTIDE SEQUENCE</scope>
    <source>
        <strain evidence="9">IBT 22155</strain>
    </source>
</reference>
<comment type="subcellular location">
    <subcellularLocation>
        <location evidence="1">Membrane</location>
        <topology evidence="1">Multi-pass membrane protein</topology>
    </subcellularLocation>
</comment>
<feature type="compositionally biased region" description="Polar residues" evidence="6">
    <location>
        <begin position="278"/>
        <end position="287"/>
    </location>
</feature>
<dbReference type="AlphaFoldDB" id="A0A9W9KXI8"/>
<dbReference type="GO" id="GO:0016020">
    <property type="term" value="C:membrane"/>
    <property type="evidence" value="ECO:0007669"/>
    <property type="project" value="UniProtKB-SubCell"/>
</dbReference>
<feature type="region of interest" description="Disordered" evidence="6">
    <location>
        <begin position="276"/>
        <end position="362"/>
    </location>
</feature>
<evidence type="ECO:0000256" key="6">
    <source>
        <dbReference type="SAM" id="MobiDB-lite"/>
    </source>
</evidence>
<evidence type="ECO:0000313" key="10">
    <source>
        <dbReference type="Proteomes" id="UP001149079"/>
    </source>
</evidence>
<feature type="transmembrane region" description="Helical" evidence="7">
    <location>
        <begin position="88"/>
        <end position="108"/>
    </location>
</feature>
<dbReference type="OrthoDB" id="3934549at2759"/>
<feature type="non-terminal residue" evidence="9">
    <location>
        <position position="1"/>
    </location>
</feature>
<protein>
    <recommendedName>
        <fullName evidence="8">Rhodopsin domain-containing protein</fullName>
    </recommendedName>
</protein>
<evidence type="ECO:0000256" key="3">
    <source>
        <dbReference type="ARBA" id="ARBA00022989"/>
    </source>
</evidence>
<organism evidence="9 10">
    <name type="scientific">Penicillium bovifimosum</name>
    <dbReference type="NCBI Taxonomy" id="126998"/>
    <lineage>
        <taxon>Eukaryota</taxon>
        <taxon>Fungi</taxon>
        <taxon>Dikarya</taxon>
        <taxon>Ascomycota</taxon>
        <taxon>Pezizomycotina</taxon>
        <taxon>Eurotiomycetes</taxon>
        <taxon>Eurotiomycetidae</taxon>
        <taxon>Eurotiales</taxon>
        <taxon>Aspergillaceae</taxon>
        <taxon>Penicillium</taxon>
    </lineage>
</organism>
<evidence type="ECO:0000256" key="4">
    <source>
        <dbReference type="ARBA" id="ARBA00023136"/>
    </source>
</evidence>
<dbReference type="GeneID" id="81408145"/>
<feature type="transmembrane region" description="Helical" evidence="7">
    <location>
        <begin position="129"/>
        <end position="156"/>
    </location>
</feature>
<dbReference type="EMBL" id="JAPQKL010000006">
    <property type="protein sequence ID" value="KAJ5124406.1"/>
    <property type="molecule type" value="Genomic_DNA"/>
</dbReference>
<feature type="compositionally biased region" description="Polar residues" evidence="6">
    <location>
        <begin position="330"/>
        <end position="342"/>
    </location>
</feature>
<evidence type="ECO:0000256" key="2">
    <source>
        <dbReference type="ARBA" id="ARBA00022692"/>
    </source>
</evidence>
<gene>
    <name evidence="9" type="ORF">N7515_008231</name>
</gene>
<evidence type="ECO:0000313" key="9">
    <source>
        <dbReference type="EMBL" id="KAJ5124406.1"/>
    </source>
</evidence>
<evidence type="ECO:0000256" key="7">
    <source>
        <dbReference type="SAM" id="Phobius"/>
    </source>
</evidence>
<keyword evidence="2 7" id="KW-0812">Transmembrane</keyword>